<evidence type="ECO:0000256" key="5">
    <source>
        <dbReference type="RuleBase" id="RU368021"/>
    </source>
</evidence>
<dbReference type="PANTHER" id="PTHR16056">
    <property type="entry name" value="REGULATOR OF MICROTUBULE DYNAMICS PROTEIN"/>
    <property type="match status" value="1"/>
</dbReference>
<dbReference type="InterPro" id="IPR011989">
    <property type="entry name" value="ARM-like"/>
</dbReference>
<comment type="function">
    <text evidence="1 5">Component of the RIX1 complex required for processing of ITS2 sequences from 35S pre-rRNA.</text>
</comment>
<protein>
    <recommendedName>
        <fullName evidence="5">Pre-rRNA-processing protein</fullName>
    </recommendedName>
</protein>
<keyword evidence="4 5" id="KW-0539">Nucleus</keyword>
<dbReference type="AlphaFoldDB" id="A0A4P9ZST7"/>
<evidence type="ECO:0000259" key="6">
    <source>
        <dbReference type="Pfam" id="PF12333"/>
    </source>
</evidence>
<evidence type="ECO:0000256" key="3">
    <source>
        <dbReference type="ARBA" id="ARBA00006427"/>
    </source>
</evidence>
<evidence type="ECO:0000313" key="7">
    <source>
        <dbReference type="EMBL" id="RKP36553.1"/>
    </source>
</evidence>
<keyword evidence="5" id="KW-0690">Ribosome biogenesis</keyword>
<dbReference type="GO" id="GO:0005634">
    <property type="term" value="C:nucleus"/>
    <property type="evidence" value="ECO:0007669"/>
    <property type="project" value="UniProtKB-SubCell"/>
</dbReference>
<comment type="subcellular location">
    <subcellularLocation>
        <location evidence="2 5">Nucleus</location>
    </subcellularLocation>
</comment>
<organism evidence="7 8">
    <name type="scientific">Dimargaris cristalligena</name>
    <dbReference type="NCBI Taxonomy" id="215637"/>
    <lineage>
        <taxon>Eukaryota</taxon>
        <taxon>Fungi</taxon>
        <taxon>Fungi incertae sedis</taxon>
        <taxon>Zoopagomycota</taxon>
        <taxon>Kickxellomycotina</taxon>
        <taxon>Dimargaritomycetes</taxon>
        <taxon>Dimargaritales</taxon>
        <taxon>Dimargaritaceae</taxon>
        <taxon>Dimargaris</taxon>
    </lineage>
</organism>
<dbReference type="STRING" id="215637.A0A4P9ZST7"/>
<reference evidence="8" key="1">
    <citation type="journal article" date="2018" name="Nat. Microbiol.">
        <title>Leveraging single-cell genomics to expand the fungal tree of life.</title>
        <authorList>
            <person name="Ahrendt S.R."/>
            <person name="Quandt C.A."/>
            <person name="Ciobanu D."/>
            <person name="Clum A."/>
            <person name="Salamov A."/>
            <person name="Andreopoulos B."/>
            <person name="Cheng J.F."/>
            <person name="Woyke T."/>
            <person name="Pelin A."/>
            <person name="Henrissat B."/>
            <person name="Reynolds N.K."/>
            <person name="Benny G.L."/>
            <person name="Smith M.E."/>
            <person name="James T.Y."/>
            <person name="Grigoriev I.V."/>
        </authorList>
    </citation>
    <scope>NUCLEOTIDE SEQUENCE [LARGE SCALE GENOMIC DNA]</scope>
    <source>
        <strain evidence="8">RSA 468</strain>
    </source>
</reference>
<dbReference type="Pfam" id="PF12333">
    <property type="entry name" value="Ipi1_N"/>
    <property type="match status" value="1"/>
</dbReference>
<dbReference type="GO" id="GO:0006364">
    <property type="term" value="P:rRNA processing"/>
    <property type="evidence" value="ECO:0007669"/>
    <property type="project" value="UniProtKB-UniRule"/>
</dbReference>
<evidence type="ECO:0000313" key="8">
    <source>
        <dbReference type="Proteomes" id="UP000268162"/>
    </source>
</evidence>
<accession>A0A4P9ZST7</accession>
<dbReference type="SUPFAM" id="SSF48371">
    <property type="entry name" value="ARM repeat"/>
    <property type="match status" value="1"/>
</dbReference>
<dbReference type="Proteomes" id="UP000268162">
    <property type="component" value="Unassembled WGS sequence"/>
</dbReference>
<comment type="similarity">
    <text evidence="3 5">Belongs to the IPI1/TEX10 family.</text>
</comment>
<evidence type="ECO:0000256" key="4">
    <source>
        <dbReference type="ARBA" id="ARBA00023242"/>
    </source>
</evidence>
<proteinExistence type="inferred from homology"/>
<comment type="subunit">
    <text evidence="5">Component of the RIX1 complex.</text>
</comment>
<evidence type="ECO:0000256" key="1">
    <source>
        <dbReference type="ARBA" id="ARBA00002355"/>
    </source>
</evidence>
<dbReference type="Gene3D" id="1.25.10.10">
    <property type="entry name" value="Leucine-rich Repeat Variant"/>
    <property type="match status" value="1"/>
</dbReference>
<keyword evidence="5" id="KW-0698">rRNA processing</keyword>
<dbReference type="EMBL" id="ML002634">
    <property type="protein sequence ID" value="RKP36553.1"/>
    <property type="molecule type" value="Genomic_DNA"/>
</dbReference>
<feature type="domain" description="Pre-rRNA-processing protein Ipi1 N-terminal" evidence="6">
    <location>
        <begin position="139"/>
        <end position="180"/>
    </location>
</feature>
<keyword evidence="8" id="KW-1185">Reference proteome</keyword>
<dbReference type="PANTHER" id="PTHR16056:SF2">
    <property type="entry name" value="TESTIS-EXPRESSED PROTEIN 10"/>
    <property type="match status" value="1"/>
</dbReference>
<evidence type="ECO:0000256" key="2">
    <source>
        <dbReference type="ARBA" id="ARBA00004123"/>
    </source>
</evidence>
<dbReference type="GO" id="GO:0120330">
    <property type="term" value="C:rixosome complex"/>
    <property type="evidence" value="ECO:0007669"/>
    <property type="project" value="UniProtKB-UniRule"/>
</dbReference>
<dbReference type="InterPro" id="IPR016024">
    <property type="entry name" value="ARM-type_fold"/>
</dbReference>
<dbReference type="InterPro" id="IPR024679">
    <property type="entry name" value="Ipi1_N"/>
</dbReference>
<sequence>MTNSTRHKKQKTKDFQKVKLKVGQKKQAAANHTDTSFRSQAIVLTGQNLHADRANQQTNARNLTLTDLVPQLKHYNGVVKRDALHGLNDLVKQHPAVIGEQLGVLVNSLVRLFVDDEPVIRKLVRGFCVDHFRALPESKLAAFYPIILAYTNSAMTHIDEEIRIDGLKLLNTWIEILPRYMGQYKQKIIPEN</sequence>
<name>A0A4P9ZST7_9FUNG</name>
<gene>
    <name evidence="7" type="ORF">BJ085DRAFT_29091</name>
</gene>